<dbReference type="GO" id="GO:0008168">
    <property type="term" value="F:methyltransferase activity"/>
    <property type="evidence" value="ECO:0007669"/>
    <property type="project" value="UniProtKB-KW"/>
</dbReference>
<protein>
    <submittedName>
        <fullName evidence="1">6-O-methylguanine DNA methyltransferase, DNA binding domain</fullName>
    </submittedName>
</protein>
<dbReference type="GO" id="GO:0032259">
    <property type="term" value="P:methylation"/>
    <property type="evidence" value="ECO:0007669"/>
    <property type="project" value="UniProtKB-KW"/>
</dbReference>
<keyword evidence="1" id="KW-0808">Transferase</keyword>
<evidence type="ECO:0000313" key="1">
    <source>
        <dbReference type="EMBL" id="OQA54635.1"/>
    </source>
</evidence>
<proteinExistence type="predicted"/>
<name>A0A1V5SJH9_9BACT</name>
<dbReference type="InterPro" id="IPR036388">
    <property type="entry name" value="WH-like_DNA-bd_sf"/>
</dbReference>
<reference evidence="1" key="1">
    <citation type="submission" date="2017-02" db="EMBL/GenBank/DDBJ databases">
        <title>Delving into the versatile metabolic prowess of the omnipresent phylum Bacteroidetes.</title>
        <authorList>
            <person name="Nobu M.K."/>
            <person name="Mei R."/>
            <person name="Narihiro T."/>
            <person name="Kuroda K."/>
            <person name="Liu W.-T."/>
        </authorList>
    </citation>
    <scope>NUCLEOTIDE SEQUENCE</scope>
    <source>
        <strain evidence="1">ADurb.Bin276</strain>
    </source>
</reference>
<keyword evidence="1" id="KW-0489">Methyltransferase</keyword>
<dbReference type="Gene3D" id="1.10.10.10">
    <property type="entry name" value="Winged helix-like DNA-binding domain superfamily/Winged helix DNA-binding domain"/>
    <property type="match status" value="1"/>
</dbReference>
<sequence>MIAIYYYFTTHYNTNIACPITTGIFSWVAAHAAVEAHCLGEKSIIPCWRTLKSDGSLNEKYQGGVDAQKEKLEDEGFTIIPKGKRFIVENCDQYLASIDEIT</sequence>
<accession>A0A1V5SJH9</accession>
<organism evidence="1">
    <name type="scientific">Candidatus Atribacter allofermentans</name>
    <dbReference type="NCBI Taxonomy" id="1852833"/>
    <lineage>
        <taxon>Bacteria</taxon>
        <taxon>Pseudomonadati</taxon>
        <taxon>Atribacterota</taxon>
        <taxon>Atribacteria</taxon>
        <taxon>Atribacterales</taxon>
        <taxon>Atribacteraceae</taxon>
        <taxon>Atribacter</taxon>
    </lineage>
</organism>
<dbReference type="Proteomes" id="UP000485569">
    <property type="component" value="Unassembled WGS sequence"/>
</dbReference>
<comment type="caution">
    <text evidence="1">The sequence shown here is derived from an EMBL/GenBank/DDBJ whole genome shotgun (WGS) entry which is preliminary data.</text>
</comment>
<gene>
    <name evidence="1" type="ORF">BWY41_01970</name>
</gene>
<dbReference type="EMBL" id="MWBQ01000203">
    <property type="protein sequence ID" value="OQA54635.1"/>
    <property type="molecule type" value="Genomic_DNA"/>
</dbReference>
<dbReference type="AlphaFoldDB" id="A0A1V5SJH9"/>